<feature type="domain" description="RING-type" evidence="5">
    <location>
        <begin position="101"/>
        <end position="143"/>
    </location>
</feature>
<dbReference type="PRINTS" id="PR01407">
    <property type="entry name" value="BUTYPHLNCDUF"/>
</dbReference>
<dbReference type="Gene3D" id="2.60.120.920">
    <property type="match status" value="1"/>
</dbReference>
<dbReference type="Proteomes" id="UP000240080">
    <property type="component" value="Chromosome 22"/>
</dbReference>
<dbReference type="SUPFAM" id="SSF57850">
    <property type="entry name" value="RING/U-box"/>
    <property type="match status" value="1"/>
</dbReference>
<reference evidence="7" key="2">
    <citation type="submission" date="2025-08" db="UniProtKB">
        <authorList>
            <consortium name="Ensembl"/>
        </authorList>
    </citation>
    <scope>IDENTIFICATION</scope>
</reference>
<sequence length="378" mass="42188">MEVAELGFPETAVSQSRICLCAVLCGHWDFADMMVIRSLSLIRLEGVEGRDPVGGGNLTNKRPSCAHSPQDLRAQWKQLEDRGASSRRVDMAALFQEASSCPVCSDYLEKPMSLECGCAVCFKCINSLQKEPHGEDLLCCCCSMVSRKNKIRRNRQLERLASHIKELEPKLKKILQMNPRMRKFQVDMTLDTDTANNFLLISDDLRSVRSGRIRQNRQDLAGRFDVSVCILGSPHFTCGRHYWEVDVGTSTEWDLGVCRESVHRKGRIQLTTERGFWTVSLRDGSRLSASTVPLTFLFVDRKLQRVGIFLDMGMQNVSFDAEGGSHVYTFRSVSAEEPLCPFLAPSIPPNGDQGVLSICPLMNSGTTDAPVHPGEAKQ</sequence>
<dbReference type="InterPro" id="IPR013083">
    <property type="entry name" value="Znf_RING/FYVE/PHD"/>
</dbReference>
<protein>
    <submittedName>
        <fullName evidence="7">Ret finger protein like 2</fullName>
    </submittedName>
</protein>
<evidence type="ECO:0000259" key="5">
    <source>
        <dbReference type="PROSITE" id="PS50089"/>
    </source>
</evidence>
<keyword evidence="8" id="KW-1185">Reference proteome</keyword>
<dbReference type="GO" id="GO:0005737">
    <property type="term" value="C:cytoplasm"/>
    <property type="evidence" value="ECO:0007669"/>
    <property type="project" value="UniProtKB-ARBA"/>
</dbReference>
<dbReference type="GO" id="GO:0008270">
    <property type="term" value="F:zinc ion binding"/>
    <property type="evidence" value="ECO:0007669"/>
    <property type="project" value="UniProtKB-KW"/>
</dbReference>
<dbReference type="InterPro" id="IPR001870">
    <property type="entry name" value="B30.2/SPRY"/>
</dbReference>
<reference evidence="7 8" key="1">
    <citation type="journal article" date="2012" name="Nature">
        <title>The bonobo genome compared with the chimpanzee and human genomes.</title>
        <authorList>
            <person name="Prufer K."/>
            <person name="Munch K."/>
            <person name="Hellmann I."/>
            <person name="Akagi K."/>
            <person name="Miller J.R."/>
            <person name="Walenz B."/>
            <person name="Koren S."/>
            <person name="Sutton G."/>
            <person name="Kodira C."/>
            <person name="Winer R."/>
            <person name="Knight J.R."/>
            <person name="Mullikin J.C."/>
            <person name="Meader S.J."/>
            <person name="Ponting C.P."/>
            <person name="Lunter G."/>
            <person name="Higashino S."/>
            <person name="Hobolth A."/>
            <person name="Dutheil J."/>
            <person name="Karakoc E."/>
            <person name="Alkan C."/>
            <person name="Sajjadian S."/>
            <person name="Catacchio C.R."/>
            <person name="Ventura M."/>
            <person name="Marques-Bonet T."/>
            <person name="Eichler E.E."/>
            <person name="Andre C."/>
            <person name="Atencia R."/>
            <person name="Mugisha L."/>
            <person name="Junhold J."/>
            <person name="Patterson N."/>
            <person name="Siebauer M."/>
            <person name="Good J.M."/>
            <person name="Fischer A."/>
            <person name="Ptak S.E."/>
            <person name="Lachmann M."/>
            <person name="Symer D.E."/>
            <person name="Mailund T."/>
            <person name="Schierup M.H."/>
            <person name="Andres A.M."/>
            <person name="Kelso J."/>
            <person name="Paabo S."/>
        </authorList>
    </citation>
    <scope>NUCLEOTIDE SEQUENCE [LARGE SCALE GENOMIC DNA]</scope>
</reference>
<dbReference type="InterPro" id="IPR037960">
    <property type="entry name" value="SPRY/PRY_RFPL"/>
</dbReference>
<keyword evidence="3" id="KW-0862">Zinc</keyword>
<dbReference type="GeneTree" id="ENSGT00940000163408"/>
<dbReference type="EMBL" id="AJFE02073941">
    <property type="status" value="NOT_ANNOTATED_CDS"/>
    <property type="molecule type" value="Genomic_DNA"/>
</dbReference>
<dbReference type="CDD" id="cd16621">
    <property type="entry name" value="vRING-HC-C4C4_RFPL"/>
    <property type="match status" value="1"/>
</dbReference>
<evidence type="ECO:0000256" key="3">
    <source>
        <dbReference type="ARBA" id="ARBA00022833"/>
    </source>
</evidence>
<evidence type="ECO:0000256" key="1">
    <source>
        <dbReference type="ARBA" id="ARBA00022723"/>
    </source>
</evidence>
<keyword evidence="1" id="KW-0479">Metal-binding</keyword>
<name>A0A2R9ARC1_PANPA</name>
<evidence type="ECO:0000256" key="2">
    <source>
        <dbReference type="ARBA" id="ARBA00022771"/>
    </source>
</evidence>
<evidence type="ECO:0000259" key="6">
    <source>
        <dbReference type="PROSITE" id="PS50188"/>
    </source>
</evidence>
<dbReference type="PANTHER" id="PTHR24103">
    <property type="entry name" value="E3 UBIQUITIN-PROTEIN LIGASE TRIM"/>
    <property type="match status" value="1"/>
</dbReference>
<dbReference type="InterPro" id="IPR001841">
    <property type="entry name" value="Znf_RING"/>
</dbReference>
<gene>
    <name evidence="7" type="primary">RFPL2</name>
</gene>
<dbReference type="OMA" id="RVQQHAI"/>
<dbReference type="InterPro" id="IPR006574">
    <property type="entry name" value="PRY"/>
</dbReference>
<dbReference type="EMBL" id="AJFE02073940">
    <property type="status" value="NOT_ANNOTATED_CDS"/>
    <property type="molecule type" value="Genomic_DNA"/>
</dbReference>
<dbReference type="Ensembl" id="ENSPPAT00000041039.1">
    <property type="protein sequence ID" value="ENSPPAP00000018310.1"/>
    <property type="gene ID" value="ENSPPAG00000032291.1"/>
</dbReference>
<reference evidence="7" key="3">
    <citation type="submission" date="2025-09" db="UniProtKB">
        <authorList>
            <consortium name="Ensembl"/>
        </authorList>
    </citation>
    <scope>IDENTIFICATION</scope>
</reference>
<dbReference type="SMART" id="SM00589">
    <property type="entry name" value="PRY"/>
    <property type="match status" value="1"/>
</dbReference>
<keyword evidence="2 4" id="KW-0863">Zinc-finger</keyword>
<dbReference type="Pfam" id="PF15227">
    <property type="entry name" value="zf-C3HC4_4"/>
    <property type="match status" value="1"/>
</dbReference>
<dbReference type="AlphaFoldDB" id="A0A2R9ARC1"/>
<organism evidence="7 8">
    <name type="scientific">Pan paniscus</name>
    <name type="common">Pygmy chimpanzee</name>
    <name type="synonym">Bonobo</name>
    <dbReference type="NCBI Taxonomy" id="9597"/>
    <lineage>
        <taxon>Eukaryota</taxon>
        <taxon>Metazoa</taxon>
        <taxon>Chordata</taxon>
        <taxon>Craniata</taxon>
        <taxon>Vertebrata</taxon>
        <taxon>Euteleostomi</taxon>
        <taxon>Mammalia</taxon>
        <taxon>Eutheria</taxon>
        <taxon>Euarchontoglires</taxon>
        <taxon>Primates</taxon>
        <taxon>Haplorrhini</taxon>
        <taxon>Catarrhini</taxon>
        <taxon>Hominidae</taxon>
        <taxon>Pan</taxon>
    </lineage>
</organism>
<dbReference type="Pfam" id="PF11002">
    <property type="entry name" value="RDM"/>
    <property type="match status" value="1"/>
</dbReference>
<evidence type="ECO:0000256" key="4">
    <source>
        <dbReference type="PROSITE-ProRule" id="PRU00175"/>
    </source>
</evidence>
<accession>A0A2R9ARC1</accession>
<dbReference type="Gene3D" id="3.30.40.10">
    <property type="entry name" value="Zinc/RING finger domain, C3HC4 (zinc finger)"/>
    <property type="match status" value="1"/>
</dbReference>
<feature type="domain" description="B30.2/SPRY" evidence="6">
    <location>
        <begin position="168"/>
        <end position="361"/>
    </location>
</feature>
<dbReference type="PROSITE" id="PS50188">
    <property type="entry name" value="B302_SPRY"/>
    <property type="match status" value="1"/>
</dbReference>
<dbReference type="InterPro" id="IPR050143">
    <property type="entry name" value="TRIM/RBCC"/>
</dbReference>
<dbReference type="SMART" id="SM00449">
    <property type="entry name" value="SPRY"/>
    <property type="match status" value="1"/>
</dbReference>
<dbReference type="Pfam" id="PF13765">
    <property type="entry name" value="PRY"/>
    <property type="match status" value="1"/>
</dbReference>
<evidence type="ECO:0000313" key="7">
    <source>
        <dbReference type="Ensembl" id="ENSPPAP00000018310.1"/>
    </source>
</evidence>
<dbReference type="Pfam" id="PF00622">
    <property type="entry name" value="SPRY"/>
    <property type="match status" value="1"/>
</dbReference>
<proteinExistence type="predicted"/>
<dbReference type="STRING" id="9597.ENSPPAP00000018310"/>
<dbReference type="SUPFAM" id="SSF49899">
    <property type="entry name" value="Concanavalin A-like lectins/glucanases"/>
    <property type="match status" value="1"/>
</dbReference>
<dbReference type="PROSITE" id="PS50089">
    <property type="entry name" value="ZF_RING_2"/>
    <property type="match status" value="1"/>
</dbReference>
<dbReference type="InterPro" id="IPR043136">
    <property type="entry name" value="B30.2/SPRY_sf"/>
</dbReference>
<dbReference type="InterPro" id="IPR003877">
    <property type="entry name" value="SPRY_dom"/>
</dbReference>
<evidence type="ECO:0000313" key="8">
    <source>
        <dbReference type="Proteomes" id="UP000240080"/>
    </source>
</evidence>
<dbReference type="InterPro" id="IPR022723">
    <property type="entry name" value="RDM_domain_RFPL"/>
</dbReference>
<dbReference type="InterPro" id="IPR013320">
    <property type="entry name" value="ConA-like_dom_sf"/>
</dbReference>
<dbReference type="FunFam" id="2.60.120.920:FF:000040">
    <property type="entry name" value="Ret finger protein-like 4A"/>
    <property type="match status" value="1"/>
</dbReference>
<dbReference type="CDD" id="cd15821">
    <property type="entry name" value="SPRY_PRY_RFPL"/>
    <property type="match status" value="1"/>
</dbReference>
<dbReference type="Bgee" id="ENSPPAG00000032291">
    <property type="expression patterns" value="Expressed in prefrontal cortex and 4 other cell types or tissues"/>
</dbReference>
<dbReference type="InterPro" id="IPR003879">
    <property type="entry name" value="Butyrophylin_SPRY"/>
</dbReference>